<dbReference type="PROSITE" id="PS50995">
    <property type="entry name" value="HTH_MARR_2"/>
    <property type="match status" value="1"/>
</dbReference>
<dbReference type="EMBL" id="FQWQ01000001">
    <property type="protein sequence ID" value="SHG52823.1"/>
    <property type="molecule type" value="Genomic_DNA"/>
</dbReference>
<dbReference type="PANTHER" id="PTHR13947:SF37">
    <property type="entry name" value="LD18367P"/>
    <property type="match status" value="1"/>
</dbReference>
<evidence type="ECO:0000256" key="3">
    <source>
        <dbReference type="ARBA" id="ARBA00023125"/>
    </source>
</evidence>
<dbReference type="PROSITE" id="PS01117">
    <property type="entry name" value="HTH_MARR_1"/>
    <property type="match status" value="1"/>
</dbReference>
<gene>
    <name evidence="7" type="ORF">SAMN04488109_0677</name>
</gene>
<dbReference type="InterPro" id="IPR036388">
    <property type="entry name" value="WH-like_DNA-bd_sf"/>
</dbReference>
<dbReference type="RefSeq" id="WP_073131068.1">
    <property type="nucleotide sequence ID" value="NZ_FQWQ01000001.1"/>
</dbReference>
<dbReference type="GO" id="GO:0003700">
    <property type="term" value="F:DNA-binding transcription factor activity"/>
    <property type="evidence" value="ECO:0007669"/>
    <property type="project" value="InterPro"/>
</dbReference>
<dbReference type="PROSITE" id="PS51186">
    <property type="entry name" value="GNAT"/>
    <property type="match status" value="1"/>
</dbReference>
<organism evidence="7 8">
    <name type="scientific">Chryseolinea serpens</name>
    <dbReference type="NCBI Taxonomy" id="947013"/>
    <lineage>
        <taxon>Bacteria</taxon>
        <taxon>Pseudomonadati</taxon>
        <taxon>Bacteroidota</taxon>
        <taxon>Cytophagia</taxon>
        <taxon>Cytophagales</taxon>
        <taxon>Fulvivirgaceae</taxon>
        <taxon>Chryseolinea</taxon>
    </lineage>
</organism>
<evidence type="ECO:0000256" key="4">
    <source>
        <dbReference type="ARBA" id="ARBA00023163"/>
    </source>
</evidence>
<accession>A0A1M5KKV2</accession>
<evidence type="ECO:0000256" key="2">
    <source>
        <dbReference type="ARBA" id="ARBA00023015"/>
    </source>
</evidence>
<dbReference type="AlphaFoldDB" id="A0A1M5KKV2"/>
<evidence type="ECO:0000313" key="7">
    <source>
        <dbReference type="EMBL" id="SHG52823.1"/>
    </source>
</evidence>
<dbReference type="SUPFAM" id="SSF46785">
    <property type="entry name" value="Winged helix' DNA-binding domain"/>
    <property type="match status" value="1"/>
</dbReference>
<dbReference type="OrthoDB" id="1431064at2"/>
<dbReference type="CDD" id="cd04301">
    <property type="entry name" value="NAT_SF"/>
    <property type="match status" value="1"/>
</dbReference>
<proteinExistence type="predicted"/>
<feature type="domain" description="N-acetyltransferase" evidence="6">
    <location>
        <begin position="164"/>
        <end position="317"/>
    </location>
</feature>
<dbReference type="Proteomes" id="UP000184212">
    <property type="component" value="Unassembled WGS sequence"/>
</dbReference>
<keyword evidence="2" id="KW-0805">Transcription regulation</keyword>
<dbReference type="SUPFAM" id="SSF55729">
    <property type="entry name" value="Acyl-CoA N-acyltransferases (Nat)"/>
    <property type="match status" value="1"/>
</dbReference>
<dbReference type="STRING" id="947013.SAMN04488109_0677"/>
<evidence type="ECO:0000256" key="1">
    <source>
        <dbReference type="ARBA" id="ARBA00022679"/>
    </source>
</evidence>
<dbReference type="PANTHER" id="PTHR13947">
    <property type="entry name" value="GNAT FAMILY N-ACETYLTRANSFERASE"/>
    <property type="match status" value="1"/>
</dbReference>
<dbReference type="GO" id="GO:0008080">
    <property type="term" value="F:N-acetyltransferase activity"/>
    <property type="evidence" value="ECO:0007669"/>
    <property type="project" value="InterPro"/>
</dbReference>
<feature type="domain" description="HTH marR-type" evidence="5">
    <location>
        <begin position="1"/>
        <end position="144"/>
    </location>
</feature>
<evidence type="ECO:0000259" key="6">
    <source>
        <dbReference type="PROSITE" id="PS51186"/>
    </source>
</evidence>
<keyword evidence="8" id="KW-1185">Reference proteome</keyword>
<dbReference type="Gene3D" id="1.10.10.10">
    <property type="entry name" value="Winged helix-like DNA-binding domain superfamily/Winged helix DNA-binding domain"/>
    <property type="match status" value="1"/>
</dbReference>
<reference evidence="7 8" key="1">
    <citation type="submission" date="2016-11" db="EMBL/GenBank/DDBJ databases">
        <authorList>
            <person name="Jaros S."/>
            <person name="Januszkiewicz K."/>
            <person name="Wedrychowicz H."/>
        </authorList>
    </citation>
    <scope>NUCLEOTIDE SEQUENCE [LARGE SCALE GENOMIC DNA]</scope>
    <source>
        <strain evidence="7 8">DSM 24574</strain>
    </source>
</reference>
<dbReference type="SMART" id="SM00347">
    <property type="entry name" value="HTH_MARR"/>
    <property type="match status" value="1"/>
</dbReference>
<keyword evidence="3" id="KW-0238">DNA-binding</keyword>
<dbReference type="GO" id="GO:0003677">
    <property type="term" value="F:DNA binding"/>
    <property type="evidence" value="ECO:0007669"/>
    <property type="project" value="UniProtKB-KW"/>
</dbReference>
<dbReference type="InterPro" id="IPR000835">
    <property type="entry name" value="HTH_MarR-typ"/>
</dbReference>
<keyword evidence="1 7" id="KW-0808">Transferase</keyword>
<dbReference type="Pfam" id="PF00583">
    <property type="entry name" value="Acetyltransf_1"/>
    <property type="match status" value="1"/>
</dbReference>
<dbReference type="Pfam" id="PF01047">
    <property type="entry name" value="MarR"/>
    <property type="match status" value="1"/>
</dbReference>
<dbReference type="InterPro" id="IPR016181">
    <property type="entry name" value="Acyl_CoA_acyltransferase"/>
</dbReference>
<dbReference type="Gene3D" id="3.40.630.30">
    <property type="match status" value="1"/>
</dbReference>
<sequence length="317" mass="36264">MTDKITQLGYLACATRFRRISEKLHIDGDKIYSDSDLNFKASWFSVYYILATSEAPRTVLEIAGEIGVSHITVKNIVRELEEQELVKVKSHPTDKRSKQIQLSAKGKNLLPKLQKIWSSFGATLKHLLDAGHPDFPNILSRIEAGLSANPIHERLKHLHTLPDIRVVDYRPSLKKYFYELAAPWLLEVLKGKLEEEDKITLQHPDKAYLDAGGFVFYALHDKKVVGVVALKRLDENTFEFAKLFVDRTIRKAGIATRLIERCISRCKENYATQLWLQTTMAMPEAHALYYKLGFTDRAAPKQMAVLKRTEKIMVLDL</sequence>
<keyword evidence="4" id="KW-0804">Transcription</keyword>
<dbReference type="InterPro" id="IPR036390">
    <property type="entry name" value="WH_DNA-bd_sf"/>
</dbReference>
<protein>
    <submittedName>
        <fullName evidence="7">Transcriptional regulator, MarR family with acetyltransferase activity</fullName>
    </submittedName>
</protein>
<dbReference type="InterPro" id="IPR023187">
    <property type="entry name" value="Tscrpt_reg_MarR-type_CS"/>
</dbReference>
<evidence type="ECO:0000259" key="5">
    <source>
        <dbReference type="PROSITE" id="PS50995"/>
    </source>
</evidence>
<dbReference type="InterPro" id="IPR000182">
    <property type="entry name" value="GNAT_dom"/>
</dbReference>
<name>A0A1M5KKV2_9BACT</name>
<evidence type="ECO:0000313" key="8">
    <source>
        <dbReference type="Proteomes" id="UP000184212"/>
    </source>
</evidence>
<dbReference type="InterPro" id="IPR050769">
    <property type="entry name" value="NAT_camello-type"/>
</dbReference>